<dbReference type="GO" id="GO:0030257">
    <property type="term" value="C:type III protein secretion system complex"/>
    <property type="evidence" value="ECO:0007669"/>
    <property type="project" value="InterPro"/>
</dbReference>
<dbReference type="InterPro" id="IPR040627">
    <property type="entry name" value="T3SS_ATPase_C"/>
</dbReference>
<evidence type="ECO:0000313" key="11">
    <source>
        <dbReference type="EMBL" id="KAA8715425.1"/>
    </source>
</evidence>
<dbReference type="PANTHER" id="PTHR15184">
    <property type="entry name" value="ATP SYNTHASE"/>
    <property type="match status" value="1"/>
</dbReference>
<evidence type="ECO:0000256" key="6">
    <source>
        <dbReference type="ARBA" id="ARBA00022927"/>
    </source>
</evidence>
<evidence type="ECO:0000256" key="5">
    <source>
        <dbReference type="ARBA" id="ARBA00022840"/>
    </source>
</evidence>
<keyword evidence="7" id="KW-1278">Translocase</keyword>
<dbReference type="EC" id="7.4.2.8" evidence="8"/>
<dbReference type="InterPro" id="IPR050053">
    <property type="entry name" value="ATPase_alpha/beta_chains"/>
</dbReference>
<accession>A0A5M9R7L7</accession>
<protein>
    <recommendedName>
        <fullName evidence="8">protein-secreting ATPase</fullName>
        <ecNumber evidence="8">7.4.2.8</ecNumber>
    </recommendedName>
</protein>
<evidence type="ECO:0000259" key="10">
    <source>
        <dbReference type="SMART" id="SM00382"/>
    </source>
</evidence>
<dbReference type="NCBIfam" id="NF006012">
    <property type="entry name" value="PRK08149.1"/>
    <property type="match status" value="1"/>
</dbReference>
<gene>
    <name evidence="11" type="ORF">F4V73_10635</name>
</gene>
<dbReference type="GO" id="GO:0005524">
    <property type="term" value="F:ATP binding"/>
    <property type="evidence" value="ECO:0007669"/>
    <property type="project" value="UniProtKB-KW"/>
</dbReference>
<dbReference type="OrthoDB" id="9148544at2"/>
<dbReference type="GO" id="GO:0046933">
    <property type="term" value="F:proton-transporting ATP synthase activity, rotational mechanism"/>
    <property type="evidence" value="ECO:0007669"/>
    <property type="project" value="TreeGrafter"/>
</dbReference>
<dbReference type="InterPro" id="IPR005714">
    <property type="entry name" value="ATPase_T3SS_FliI/YscN"/>
</dbReference>
<organism evidence="11 12">
    <name type="scientific">Morganella psychrotolerans</name>
    <dbReference type="NCBI Taxonomy" id="368603"/>
    <lineage>
        <taxon>Bacteria</taxon>
        <taxon>Pseudomonadati</taxon>
        <taxon>Pseudomonadota</taxon>
        <taxon>Gammaproteobacteria</taxon>
        <taxon>Enterobacterales</taxon>
        <taxon>Morganellaceae</taxon>
        <taxon>Morganella</taxon>
    </lineage>
</organism>
<dbReference type="FunFam" id="3.40.50.12240:FF:000002">
    <property type="entry name" value="Flagellum-specific ATP synthase FliI"/>
    <property type="match status" value="1"/>
</dbReference>
<feature type="domain" description="AAA+ ATPase" evidence="10">
    <location>
        <begin position="152"/>
        <end position="333"/>
    </location>
</feature>
<dbReference type="Pfam" id="PF18269">
    <property type="entry name" value="T3SS_ATPase_C"/>
    <property type="match status" value="1"/>
</dbReference>
<dbReference type="NCBIfam" id="TIGR01026">
    <property type="entry name" value="fliI_yscN"/>
    <property type="match status" value="1"/>
</dbReference>
<dbReference type="GO" id="GO:0030254">
    <property type="term" value="P:protein secretion by the type III secretion system"/>
    <property type="evidence" value="ECO:0007669"/>
    <property type="project" value="InterPro"/>
</dbReference>
<dbReference type="PANTHER" id="PTHR15184:SF9">
    <property type="entry name" value="SPI-1 TYPE 3 SECRETION SYSTEM ATPASE"/>
    <property type="match status" value="1"/>
</dbReference>
<keyword evidence="5" id="KW-0067">ATP-binding</keyword>
<evidence type="ECO:0000313" key="12">
    <source>
        <dbReference type="Proteomes" id="UP000322181"/>
    </source>
</evidence>
<evidence type="ECO:0000256" key="3">
    <source>
        <dbReference type="ARBA" id="ARBA00022490"/>
    </source>
</evidence>
<dbReference type="GO" id="GO:0008564">
    <property type="term" value="F:protein-exporting ATPase activity"/>
    <property type="evidence" value="ECO:0007669"/>
    <property type="project" value="UniProtKB-EC"/>
</dbReference>
<keyword evidence="4" id="KW-0547">Nucleotide-binding</keyword>
<dbReference type="PROSITE" id="PS00152">
    <property type="entry name" value="ATPASE_ALPHA_BETA"/>
    <property type="match status" value="1"/>
</dbReference>
<dbReference type="GO" id="GO:0005737">
    <property type="term" value="C:cytoplasm"/>
    <property type="evidence" value="ECO:0007669"/>
    <property type="project" value="UniProtKB-SubCell"/>
</dbReference>
<dbReference type="InterPro" id="IPR020003">
    <property type="entry name" value="ATPase_a/bsu_AS"/>
</dbReference>
<comment type="caution">
    <text evidence="11">The sequence shown here is derived from an EMBL/GenBank/DDBJ whole genome shotgun (WGS) entry which is preliminary data.</text>
</comment>
<dbReference type="AlphaFoldDB" id="A0A5M9R7L7"/>
<dbReference type="SUPFAM" id="SSF52540">
    <property type="entry name" value="P-loop containing nucleoside triphosphate hydrolases"/>
    <property type="match status" value="1"/>
</dbReference>
<evidence type="ECO:0000256" key="2">
    <source>
        <dbReference type="ARBA" id="ARBA00022448"/>
    </source>
</evidence>
<dbReference type="InterPro" id="IPR027417">
    <property type="entry name" value="P-loop_NTPase"/>
</dbReference>
<evidence type="ECO:0000256" key="7">
    <source>
        <dbReference type="ARBA" id="ARBA00022967"/>
    </source>
</evidence>
<keyword evidence="3" id="KW-0963">Cytoplasm</keyword>
<dbReference type="CDD" id="cd01136">
    <property type="entry name" value="ATPase_flagellum-secretory_path_III"/>
    <property type="match status" value="1"/>
</dbReference>
<dbReference type="Pfam" id="PF00006">
    <property type="entry name" value="ATP-synt_ab"/>
    <property type="match status" value="1"/>
</dbReference>
<dbReference type="GO" id="GO:0016887">
    <property type="term" value="F:ATP hydrolysis activity"/>
    <property type="evidence" value="ECO:0007669"/>
    <property type="project" value="InterPro"/>
</dbReference>
<keyword evidence="6" id="KW-0653">Protein transport</keyword>
<proteinExistence type="predicted"/>
<dbReference type="EMBL" id="VXKB01000002">
    <property type="protein sequence ID" value="KAA8715425.1"/>
    <property type="molecule type" value="Genomic_DNA"/>
</dbReference>
<comment type="catalytic activity">
    <reaction evidence="9">
        <text>ATP + H2O + cellular proteinSide 1 = ADP + phosphate + cellular proteinSide 2.</text>
        <dbReference type="EC" id="7.4.2.8"/>
    </reaction>
</comment>
<evidence type="ECO:0000256" key="8">
    <source>
        <dbReference type="ARBA" id="ARBA00024382"/>
    </source>
</evidence>
<dbReference type="InterPro" id="IPR003593">
    <property type="entry name" value="AAA+_ATPase"/>
</dbReference>
<dbReference type="Proteomes" id="UP000322181">
    <property type="component" value="Unassembled WGS sequence"/>
</dbReference>
<dbReference type="InterPro" id="IPR000194">
    <property type="entry name" value="ATPase_F1/V1/A1_a/bsu_nucl-bd"/>
</dbReference>
<dbReference type="SMART" id="SM00382">
    <property type="entry name" value="AAA"/>
    <property type="match status" value="1"/>
</dbReference>
<dbReference type="Gene3D" id="3.40.50.12240">
    <property type="match status" value="1"/>
</dbReference>
<keyword evidence="2" id="KW-0813">Transport</keyword>
<comment type="subcellular location">
    <subcellularLocation>
        <location evidence="1">Cytoplasm</location>
    </subcellularLocation>
</comment>
<name>A0A5M9R7L7_9GAMM</name>
<evidence type="ECO:0000256" key="9">
    <source>
        <dbReference type="ARBA" id="ARBA00034006"/>
    </source>
</evidence>
<evidence type="ECO:0000256" key="4">
    <source>
        <dbReference type="ARBA" id="ARBA00022741"/>
    </source>
</evidence>
<reference evidence="11 12" key="1">
    <citation type="submission" date="2019-09" db="EMBL/GenBank/DDBJ databases">
        <title>Draft genome sequence of various Type strains from the CCUG.</title>
        <authorList>
            <person name="Pineiro-Iglesias B."/>
            <person name="Tunovic T."/>
            <person name="Unosson C."/>
            <person name="Inganas E."/>
            <person name="Ohlen M."/>
            <person name="Cardew S."/>
            <person name="Jensie-Markopoulos S."/>
            <person name="Salva-Serra F."/>
            <person name="Jaen-Luchoro D."/>
            <person name="Karlsson R."/>
            <person name="Svensson-Stadler L."/>
            <person name="Chun J."/>
            <person name="Moore E."/>
        </authorList>
    </citation>
    <scope>NUCLEOTIDE SEQUENCE [LARGE SCALE GENOMIC DNA]</scope>
    <source>
        <strain evidence="11 12">CCUG 53682T</strain>
    </source>
</reference>
<sequence>MLDSFISHRAFPVHIQGYYLEAPLPRVFIGEICLLWQDTSCQVLIGRAQVVGFNEKYTLLSLIGRACGLTLTTVIAPTGERLTLSFTRQIPGSVIDPSGNTLIRLSEPVVSDQRTITRLISADAPDVLSRQRITEIIPTGVKALDGLLTCGKGQRLGIFAGAGCGKTVLMNMLIDHADADIFIIALIGERGREVTELIDDLQKSANAAKCILVCSTSDKPAIDRCNAALVATSLAEYYRDEGKDVVLFVDSLTRYGRALRDVALSAGELPVRLGFPASVFEQLPALLERPGATKNGVITAFYTVLLESEDEPDGFADEVRSILDGHIYLSRRLAMSNHYPAIDILASISRVMSQIASPEHLSAAGQFRHFLAKQKELKLLVELGEYKTGFNPDNDKAVALTEEMRNFLCQPPAKSVPLSEVCNALQSLTA</sequence>
<evidence type="ECO:0000256" key="1">
    <source>
        <dbReference type="ARBA" id="ARBA00004496"/>
    </source>
</evidence>